<evidence type="ECO:0000256" key="4">
    <source>
        <dbReference type="ARBA" id="ARBA00064996"/>
    </source>
</evidence>
<dbReference type="PRINTS" id="PR00886">
    <property type="entry name" value="HIGHMOBLTY12"/>
</dbReference>
<accession>A0AAJ8M296</accession>
<dbReference type="PANTHER" id="PTHR48112">
    <property type="entry name" value="HIGH MOBILITY GROUP PROTEIN DSP1"/>
    <property type="match status" value="1"/>
</dbReference>
<dbReference type="InterPro" id="IPR036910">
    <property type="entry name" value="HMG_box_dom_sf"/>
</dbReference>
<feature type="compositionally biased region" description="Basic and acidic residues" evidence="6">
    <location>
        <begin position="80"/>
        <end position="116"/>
    </location>
</feature>
<protein>
    <submittedName>
        <fullName evidence="8">Non-histone chromosomal protein 6</fullName>
    </submittedName>
</protein>
<feature type="DNA-binding region" description="HMG box" evidence="5">
    <location>
        <begin position="36"/>
        <end position="104"/>
    </location>
</feature>
<feature type="region of interest" description="Disordered" evidence="6">
    <location>
        <begin position="1"/>
        <end position="40"/>
    </location>
</feature>
<keyword evidence="2 5" id="KW-0539">Nucleus</keyword>
<dbReference type="GeneID" id="91088343"/>
<evidence type="ECO:0000256" key="2">
    <source>
        <dbReference type="ARBA" id="ARBA00023242"/>
    </source>
</evidence>
<evidence type="ECO:0000256" key="1">
    <source>
        <dbReference type="ARBA" id="ARBA00023125"/>
    </source>
</evidence>
<reference evidence="8" key="3">
    <citation type="submission" date="2024-01" db="EMBL/GenBank/DDBJ databases">
        <authorList>
            <person name="Coelho M.A."/>
            <person name="David-Palma M."/>
            <person name="Shea T."/>
            <person name="Sun S."/>
            <person name="Cuomo C.A."/>
            <person name="Heitman J."/>
        </authorList>
    </citation>
    <scope>NUCLEOTIDE SEQUENCE</scope>
    <source>
        <strain evidence="8">CBS 7841</strain>
    </source>
</reference>
<dbReference type="SUPFAM" id="SSF47095">
    <property type="entry name" value="HMG-box"/>
    <property type="match status" value="1"/>
</dbReference>
<organism evidence="8 9">
    <name type="scientific">Cryptococcus depauperatus CBS 7841</name>
    <dbReference type="NCBI Taxonomy" id="1295531"/>
    <lineage>
        <taxon>Eukaryota</taxon>
        <taxon>Fungi</taxon>
        <taxon>Dikarya</taxon>
        <taxon>Basidiomycota</taxon>
        <taxon>Agaricomycotina</taxon>
        <taxon>Tremellomycetes</taxon>
        <taxon>Tremellales</taxon>
        <taxon>Cryptococcaceae</taxon>
        <taxon>Cryptococcus</taxon>
    </lineage>
</organism>
<dbReference type="KEGG" id="cdep:91088343"/>
<dbReference type="InterPro" id="IPR009071">
    <property type="entry name" value="HMG_box_dom"/>
</dbReference>
<dbReference type="AlphaFoldDB" id="A0AAJ8M296"/>
<comment type="subunit">
    <text evidence="4">Weakly associates with the stable SPT16-POB3 heterodimer to form the FACT complex.</text>
</comment>
<dbReference type="FunFam" id="1.10.30.10:FF:000016">
    <property type="entry name" value="FACT complex subunit SSRP1"/>
    <property type="match status" value="1"/>
</dbReference>
<sequence length="124" mass="14140">MSHLYTMPKVSSKDSKKSAAEPKKRGSKKDKDPNKPKRALSAYMFFVQDYRERIKTENPEASFGDVGKLLGIKWKEMSDVEKKPYNDKAKADKERADKQNADYKADGKSKKSAAKDEESDEDDE</sequence>
<dbReference type="RefSeq" id="XP_066069618.1">
    <property type="nucleotide sequence ID" value="XM_066213521.1"/>
</dbReference>
<evidence type="ECO:0000313" key="9">
    <source>
        <dbReference type="Proteomes" id="UP000094043"/>
    </source>
</evidence>
<dbReference type="Pfam" id="PF00505">
    <property type="entry name" value="HMG_box"/>
    <property type="match status" value="1"/>
</dbReference>
<comment type="similarity">
    <text evidence="3">Belongs to the NHP6 family.</text>
</comment>
<dbReference type="PROSITE" id="PS50118">
    <property type="entry name" value="HMG_BOX_2"/>
    <property type="match status" value="1"/>
</dbReference>
<evidence type="ECO:0000256" key="3">
    <source>
        <dbReference type="ARBA" id="ARBA00043963"/>
    </source>
</evidence>
<dbReference type="Proteomes" id="UP000094043">
    <property type="component" value="Chromosome 4"/>
</dbReference>
<feature type="domain" description="HMG box" evidence="7">
    <location>
        <begin position="36"/>
        <end position="104"/>
    </location>
</feature>
<dbReference type="InterPro" id="IPR050342">
    <property type="entry name" value="HMGB"/>
</dbReference>
<dbReference type="EMBL" id="CP143787">
    <property type="protein sequence ID" value="WVN88918.1"/>
    <property type="molecule type" value="Genomic_DNA"/>
</dbReference>
<proteinExistence type="inferred from homology"/>
<evidence type="ECO:0000256" key="6">
    <source>
        <dbReference type="SAM" id="MobiDB-lite"/>
    </source>
</evidence>
<evidence type="ECO:0000259" key="7">
    <source>
        <dbReference type="PROSITE" id="PS50118"/>
    </source>
</evidence>
<feature type="compositionally biased region" description="Basic and acidic residues" evidence="6">
    <location>
        <begin position="11"/>
        <end position="35"/>
    </location>
</feature>
<dbReference type="Gene3D" id="1.10.30.10">
    <property type="entry name" value="High mobility group box domain"/>
    <property type="match status" value="1"/>
</dbReference>
<dbReference type="SMART" id="SM00398">
    <property type="entry name" value="HMG"/>
    <property type="match status" value="1"/>
</dbReference>
<reference evidence="8" key="2">
    <citation type="journal article" date="2022" name="Elife">
        <title>Obligate sexual reproduction of a homothallic fungus closely related to the Cryptococcus pathogenic species complex.</title>
        <authorList>
            <person name="Passer A.R."/>
            <person name="Clancey S.A."/>
            <person name="Shea T."/>
            <person name="David-Palma M."/>
            <person name="Averette A.F."/>
            <person name="Boekhout T."/>
            <person name="Porcel B.M."/>
            <person name="Nowrousian M."/>
            <person name="Cuomo C.A."/>
            <person name="Sun S."/>
            <person name="Heitman J."/>
            <person name="Coelho M.A."/>
        </authorList>
    </citation>
    <scope>NUCLEOTIDE SEQUENCE</scope>
    <source>
        <strain evidence="8">CBS 7841</strain>
    </source>
</reference>
<dbReference type="PANTHER" id="PTHR48112:SF22">
    <property type="entry name" value="MITOCHONDRIAL TRANSCRIPTION FACTOR A, ISOFORM B"/>
    <property type="match status" value="1"/>
</dbReference>
<name>A0AAJ8M296_9TREE</name>
<dbReference type="GO" id="GO:0005634">
    <property type="term" value="C:nucleus"/>
    <property type="evidence" value="ECO:0007669"/>
    <property type="project" value="UniProtKB-UniRule"/>
</dbReference>
<keyword evidence="1 5" id="KW-0238">DNA-binding</keyword>
<evidence type="ECO:0000256" key="5">
    <source>
        <dbReference type="PROSITE-ProRule" id="PRU00267"/>
    </source>
</evidence>
<dbReference type="GO" id="GO:0003677">
    <property type="term" value="F:DNA binding"/>
    <property type="evidence" value="ECO:0007669"/>
    <property type="project" value="UniProtKB-UniRule"/>
</dbReference>
<feature type="region of interest" description="Disordered" evidence="6">
    <location>
        <begin position="80"/>
        <end position="124"/>
    </location>
</feature>
<evidence type="ECO:0000313" key="8">
    <source>
        <dbReference type="EMBL" id="WVN88918.1"/>
    </source>
</evidence>
<gene>
    <name evidence="8" type="ORF">L203_104133</name>
</gene>
<reference evidence="8" key="1">
    <citation type="submission" date="2016-06" db="EMBL/GenBank/DDBJ databases">
        <authorList>
            <person name="Cuomo C."/>
            <person name="Litvintseva A."/>
            <person name="Heitman J."/>
            <person name="Chen Y."/>
            <person name="Sun S."/>
            <person name="Springer D."/>
            <person name="Dromer F."/>
            <person name="Young S."/>
            <person name="Zeng Q."/>
            <person name="Chapman S."/>
            <person name="Gujja S."/>
            <person name="Saif S."/>
            <person name="Birren B."/>
        </authorList>
    </citation>
    <scope>NUCLEOTIDE SEQUENCE</scope>
    <source>
        <strain evidence="8">CBS 7841</strain>
    </source>
</reference>
<keyword evidence="9" id="KW-1185">Reference proteome</keyword>